<proteinExistence type="predicted"/>
<dbReference type="EMBL" id="JBHULR010000003">
    <property type="protein sequence ID" value="MFD2547707.1"/>
    <property type="molecule type" value="Genomic_DNA"/>
</dbReference>
<reference evidence="2" key="1">
    <citation type="journal article" date="2019" name="Int. J. Syst. Evol. Microbiol.">
        <title>The Global Catalogue of Microorganisms (GCM) 10K type strain sequencing project: providing services to taxonomists for standard genome sequencing and annotation.</title>
        <authorList>
            <consortium name="The Broad Institute Genomics Platform"/>
            <consortium name="The Broad Institute Genome Sequencing Center for Infectious Disease"/>
            <person name="Wu L."/>
            <person name="Ma J."/>
        </authorList>
    </citation>
    <scope>NUCLEOTIDE SEQUENCE [LARGE SCALE GENOMIC DNA]</scope>
    <source>
        <strain evidence="2">KCTC 42662</strain>
    </source>
</reference>
<name>A0ABW5KIV4_9SPHI</name>
<dbReference type="Proteomes" id="UP001597545">
    <property type="component" value="Unassembled WGS sequence"/>
</dbReference>
<accession>A0ABW5KIV4</accession>
<gene>
    <name evidence="1" type="ORF">ACFSR5_08630</name>
</gene>
<dbReference type="RefSeq" id="WP_380902719.1">
    <property type="nucleotide sequence ID" value="NZ_JBHUEG010000007.1"/>
</dbReference>
<protein>
    <submittedName>
        <fullName evidence="1">Uncharacterized protein</fullName>
    </submittedName>
</protein>
<organism evidence="1 2">
    <name type="scientific">Sphingobacterium suaedae</name>
    <dbReference type="NCBI Taxonomy" id="1686402"/>
    <lineage>
        <taxon>Bacteria</taxon>
        <taxon>Pseudomonadati</taxon>
        <taxon>Bacteroidota</taxon>
        <taxon>Sphingobacteriia</taxon>
        <taxon>Sphingobacteriales</taxon>
        <taxon>Sphingobacteriaceae</taxon>
        <taxon>Sphingobacterium</taxon>
    </lineage>
</organism>
<sequence length="137" mass="15725">MNKYEFEIVNFGDGYWHESTLATMSGLPFAEVHAAVKATGRDRWGGQLYVITFQSLGFNTNPRFVKFDPSTSLPCILRCRNHVKGYWYVFYYNAGVVYDCVGNSFLLNDHGEVTLRNGSYFLKCYGMKVTSMLQVWV</sequence>
<evidence type="ECO:0000313" key="2">
    <source>
        <dbReference type="Proteomes" id="UP001597545"/>
    </source>
</evidence>
<comment type="caution">
    <text evidence="1">The sequence shown here is derived from an EMBL/GenBank/DDBJ whole genome shotgun (WGS) entry which is preliminary data.</text>
</comment>
<evidence type="ECO:0000313" key="1">
    <source>
        <dbReference type="EMBL" id="MFD2547707.1"/>
    </source>
</evidence>
<keyword evidence="2" id="KW-1185">Reference proteome</keyword>